<proteinExistence type="predicted"/>
<feature type="region of interest" description="Disordered" evidence="1">
    <location>
        <begin position="52"/>
        <end position="76"/>
    </location>
</feature>
<sequence>MITWKLNQWGNIEIWRGEVNLQEITPEHTDLYLETEIDVDAFLKSIGYNNEKISPGEWGYAEEPSYFNSDPKEEDD</sequence>
<gene>
    <name evidence="2" type="ORF">J2Z37_004265</name>
</gene>
<protein>
    <submittedName>
        <fullName evidence="2">Uncharacterized protein</fullName>
    </submittedName>
</protein>
<reference evidence="2 3" key="1">
    <citation type="submission" date="2021-03" db="EMBL/GenBank/DDBJ databases">
        <title>Genomic Encyclopedia of Type Strains, Phase IV (KMG-IV): sequencing the most valuable type-strain genomes for metagenomic binning, comparative biology and taxonomic classification.</title>
        <authorList>
            <person name="Goeker M."/>
        </authorList>
    </citation>
    <scope>NUCLEOTIDE SEQUENCE [LARGE SCALE GENOMIC DNA]</scope>
    <source>
        <strain evidence="2 3">DSM 24738</strain>
    </source>
</reference>
<keyword evidence="3" id="KW-1185">Reference proteome</keyword>
<organism evidence="2 3">
    <name type="scientific">Ammoniphilus resinae</name>
    <dbReference type="NCBI Taxonomy" id="861532"/>
    <lineage>
        <taxon>Bacteria</taxon>
        <taxon>Bacillati</taxon>
        <taxon>Bacillota</taxon>
        <taxon>Bacilli</taxon>
        <taxon>Bacillales</taxon>
        <taxon>Paenibacillaceae</taxon>
        <taxon>Aneurinibacillus group</taxon>
        <taxon>Ammoniphilus</taxon>
    </lineage>
</organism>
<accession>A0ABS4GVE7</accession>
<name>A0ABS4GVE7_9BACL</name>
<dbReference type="Proteomes" id="UP001519343">
    <property type="component" value="Unassembled WGS sequence"/>
</dbReference>
<dbReference type="RefSeq" id="WP_209812252.1">
    <property type="nucleotide sequence ID" value="NZ_JAGGKT010000018.1"/>
</dbReference>
<evidence type="ECO:0000313" key="2">
    <source>
        <dbReference type="EMBL" id="MBP1934246.1"/>
    </source>
</evidence>
<evidence type="ECO:0000313" key="3">
    <source>
        <dbReference type="Proteomes" id="UP001519343"/>
    </source>
</evidence>
<evidence type="ECO:0000256" key="1">
    <source>
        <dbReference type="SAM" id="MobiDB-lite"/>
    </source>
</evidence>
<comment type="caution">
    <text evidence="2">The sequence shown here is derived from an EMBL/GenBank/DDBJ whole genome shotgun (WGS) entry which is preliminary data.</text>
</comment>
<dbReference type="EMBL" id="JAGGKT010000018">
    <property type="protein sequence ID" value="MBP1934246.1"/>
    <property type="molecule type" value="Genomic_DNA"/>
</dbReference>